<evidence type="ECO:0000256" key="1">
    <source>
        <dbReference type="SAM" id="MobiDB-lite"/>
    </source>
</evidence>
<dbReference type="Proteomes" id="UP000035063">
    <property type="component" value="Chromosome"/>
</dbReference>
<feature type="compositionally biased region" description="Low complexity" evidence="1">
    <location>
        <begin position="30"/>
        <end position="41"/>
    </location>
</feature>
<gene>
    <name evidence="2" type="ORF">BBBF_0762</name>
</gene>
<name>A0ABN5UXX0_BIFBI</name>
<evidence type="ECO:0008006" key="4">
    <source>
        <dbReference type="Google" id="ProtNLM"/>
    </source>
</evidence>
<evidence type="ECO:0000313" key="2">
    <source>
        <dbReference type="EMBL" id="BAQ97969.1"/>
    </source>
</evidence>
<dbReference type="RefSeq" id="WP_003812763.1">
    <property type="nucleotide sequence ID" value="NZ_AP012323.1"/>
</dbReference>
<dbReference type="EMBL" id="AP012323">
    <property type="protein sequence ID" value="BAQ97969.1"/>
    <property type="molecule type" value="Genomic_DNA"/>
</dbReference>
<feature type="region of interest" description="Disordered" evidence="1">
    <location>
        <begin position="28"/>
        <end position="62"/>
    </location>
</feature>
<protein>
    <recommendedName>
        <fullName evidence="4">Secreted protein</fullName>
    </recommendedName>
</protein>
<feature type="compositionally biased region" description="Basic and acidic residues" evidence="1">
    <location>
        <begin position="42"/>
        <end position="60"/>
    </location>
</feature>
<evidence type="ECO:0000313" key="3">
    <source>
        <dbReference type="Proteomes" id="UP000035063"/>
    </source>
</evidence>
<organism evidence="2 3">
    <name type="scientific">Bifidobacterium bifidum ATCC 29521 = JCM 1255 = DSM 20456</name>
    <dbReference type="NCBI Taxonomy" id="500634"/>
    <lineage>
        <taxon>Bacteria</taxon>
        <taxon>Bacillati</taxon>
        <taxon>Actinomycetota</taxon>
        <taxon>Actinomycetes</taxon>
        <taxon>Bifidobacteriales</taxon>
        <taxon>Bifidobacteriaceae</taxon>
        <taxon>Bifidobacterium</taxon>
    </lineage>
</organism>
<accession>A0ABN5UXX0</accession>
<reference evidence="2 3" key="1">
    <citation type="submission" date="2012-02" db="EMBL/GenBank/DDBJ databases">
        <title>Complete genome sequence of Bifidobacterium bifidum JCM 1255.</title>
        <authorList>
            <person name="Toh H."/>
            <person name="Oshima K."/>
            <person name="Morita H."/>
            <person name="Hattori M."/>
        </authorList>
    </citation>
    <scope>NUCLEOTIDE SEQUENCE [LARGE SCALE GENOMIC DNA]</scope>
    <source>
        <strain evidence="2 3">JCM 1255</strain>
    </source>
</reference>
<sequence length="270" mass="28855">MEFVIGAVIIIAAVAIAIWAATSHQGGAGAAPDASASATSPSRRDADGKVVSRTSSRDGDTGIATTVVTLKDGTTTVTRTMPDDSSTSTTTAGGLGAGSLQELAASVQAEYLSRLGSYTLGPGAHEDSRREMFDGQWRDKLDRAANNYNVYLPSGFRQFDFCVNRAIDDYMRVGRPYGTPSAYTYRYSERTTSSFNPTPCAFVFDMCSFGTPVPQWDADMAALRQAVASTGERDVTERDDGNHHIILVDGSVGDATRNILYRAFAQCARA</sequence>
<keyword evidence="3" id="KW-1185">Reference proteome</keyword>
<reference evidence="3" key="2">
    <citation type="journal article" date="2015" name="J. Biotechnol.">
        <title>Complete genome sequence of Bifidobacterium bifidum JCM 1255(T) isolated from feces of a breast-fed infant.</title>
        <authorList>
            <person name="Morita H."/>
            <person name="Toh H."/>
            <person name="Oshima K."/>
            <person name="Nakano A."/>
            <person name="Shindo C."/>
            <person name="Komiya K."/>
            <person name="Arakawa K."/>
            <person name="Suda W."/>
            <person name="Honda K."/>
            <person name="Hattori M."/>
        </authorList>
    </citation>
    <scope>NUCLEOTIDE SEQUENCE [LARGE SCALE GENOMIC DNA]</scope>
    <source>
        <strain evidence="3">JCM 1255</strain>
    </source>
</reference>
<feature type="compositionally biased region" description="Low complexity" evidence="1">
    <location>
        <begin position="74"/>
        <end position="92"/>
    </location>
</feature>
<feature type="region of interest" description="Disordered" evidence="1">
    <location>
        <begin position="74"/>
        <end position="94"/>
    </location>
</feature>
<proteinExistence type="predicted"/>